<keyword evidence="1" id="KW-0472">Membrane</keyword>
<gene>
    <name evidence="2" type="ORF">B0A55_07642</name>
</gene>
<keyword evidence="1" id="KW-0812">Transmembrane</keyword>
<protein>
    <submittedName>
        <fullName evidence="2">Uncharacterized protein</fullName>
    </submittedName>
</protein>
<sequence>MEVPSAPLLFGIPAPSPAVTACIMILNYILFYASTFILVIAVAVGATEIIARLRSNSLGASRLQSDPHTRIGNGACAAITYLFAWVVLTYNSEDSISDGQAAIQRAVSCFGAICGFAVLCVVCVGCTRPCAQNSEEEEEVSDSWSMVELAGARYDSQERMECGSMRAEALWQSRYMEPIQGA</sequence>
<proteinExistence type="predicted"/>
<feature type="transmembrane region" description="Helical" evidence="1">
    <location>
        <begin position="71"/>
        <end position="90"/>
    </location>
</feature>
<accession>A0A4U0X123</accession>
<organism evidence="2 3">
    <name type="scientific">Friedmanniomyces simplex</name>
    <dbReference type="NCBI Taxonomy" id="329884"/>
    <lineage>
        <taxon>Eukaryota</taxon>
        <taxon>Fungi</taxon>
        <taxon>Dikarya</taxon>
        <taxon>Ascomycota</taxon>
        <taxon>Pezizomycotina</taxon>
        <taxon>Dothideomycetes</taxon>
        <taxon>Dothideomycetidae</taxon>
        <taxon>Mycosphaerellales</taxon>
        <taxon>Teratosphaeriaceae</taxon>
        <taxon>Friedmanniomyces</taxon>
    </lineage>
</organism>
<feature type="transmembrane region" description="Helical" evidence="1">
    <location>
        <begin position="28"/>
        <end position="51"/>
    </location>
</feature>
<evidence type="ECO:0000256" key="1">
    <source>
        <dbReference type="SAM" id="Phobius"/>
    </source>
</evidence>
<feature type="transmembrane region" description="Helical" evidence="1">
    <location>
        <begin position="102"/>
        <end position="124"/>
    </location>
</feature>
<name>A0A4U0X123_9PEZI</name>
<dbReference type="Proteomes" id="UP000309340">
    <property type="component" value="Unassembled WGS sequence"/>
</dbReference>
<dbReference type="EMBL" id="NAJQ01000425">
    <property type="protein sequence ID" value="TKA69910.1"/>
    <property type="molecule type" value="Genomic_DNA"/>
</dbReference>
<dbReference type="OrthoDB" id="3940384at2759"/>
<keyword evidence="3" id="KW-1185">Reference proteome</keyword>
<evidence type="ECO:0000313" key="3">
    <source>
        <dbReference type="Proteomes" id="UP000309340"/>
    </source>
</evidence>
<keyword evidence="1" id="KW-1133">Transmembrane helix</keyword>
<reference evidence="2 3" key="1">
    <citation type="submission" date="2017-03" db="EMBL/GenBank/DDBJ databases">
        <title>Genomes of endolithic fungi from Antarctica.</title>
        <authorList>
            <person name="Coleine C."/>
            <person name="Masonjones S."/>
            <person name="Stajich J.E."/>
        </authorList>
    </citation>
    <scope>NUCLEOTIDE SEQUENCE [LARGE SCALE GENOMIC DNA]</scope>
    <source>
        <strain evidence="2 3">CCFEE 5184</strain>
    </source>
</reference>
<evidence type="ECO:0000313" key="2">
    <source>
        <dbReference type="EMBL" id="TKA69910.1"/>
    </source>
</evidence>
<dbReference type="AlphaFoldDB" id="A0A4U0X123"/>
<comment type="caution">
    <text evidence="2">The sequence shown here is derived from an EMBL/GenBank/DDBJ whole genome shotgun (WGS) entry which is preliminary data.</text>
</comment>